<keyword evidence="1" id="KW-1188">Viral release from host cell</keyword>
<evidence type="ECO:0000256" key="2">
    <source>
        <dbReference type="ARBA" id="ARBA00023219"/>
    </source>
</evidence>
<evidence type="ECO:0000313" key="4">
    <source>
        <dbReference type="Proteomes" id="UP001560573"/>
    </source>
</evidence>
<sequence>MSLTGREEKFCQEYVKKLDKTKAAIAAGYSKKTARQIGYQNFTKVHITDRIREIQEELREKSGITEHAILTELAALAFWDIGDFIKEGNTIQDLTKMTKPKRKPVIGMKVTERFLEDGTRQITTELKMADKRGALVDLGRHLGVFEKDNEQQSIKISIKRK</sequence>
<organism evidence="3 4">
    <name type="scientific">Danxiaibacter flavus</name>
    <dbReference type="NCBI Taxonomy" id="3049108"/>
    <lineage>
        <taxon>Bacteria</taxon>
        <taxon>Pseudomonadati</taxon>
        <taxon>Bacteroidota</taxon>
        <taxon>Chitinophagia</taxon>
        <taxon>Chitinophagales</taxon>
        <taxon>Chitinophagaceae</taxon>
        <taxon>Danxiaibacter</taxon>
    </lineage>
</organism>
<proteinExistence type="predicted"/>
<dbReference type="EMBL" id="JAULBC010000005">
    <property type="protein sequence ID" value="MEX6689209.1"/>
    <property type="molecule type" value="Genomic_DNA"/>
</dbReference>
<dbReference type="RefSeq" id="WP_369330616.1">
    <property type="nucleotide sequence ID" value="NZ_JAULBC010000005.1"/>
</dbReference>
<name>A0ABV3ZL77_9BACT</name>
<keyword evidence="2" id="KW-0231">Viral genome packaging</keyword>
<evidence type="ECO:0000313" key="3">
    <source>
        <dbReference type="EMBL" id="MEX6689209.1"/>
    </source>
</evidence>
<evidence type="ECO:0000256" key="1">
    <source>
        <dbReference type="ARBA" id="ARBA00022612"/>
    </source>
</evidence>
<dbReference type="InterPro" id="IPR038713">
    <property type="entry name" value="Terminase_Gp1_N_sf"/>
</dbReference>
<reference evidence="3 4" key="1">
    <citation type="submission" date="2023-07" db="EMBL/GenBank/DDBJ databases">
        <authorList>
            <person name="Lian W.-H."/>
        </authorList>
    </citation>
    <scope>NUCLEOTIDE SEQUENCE [LARGE SCALE GENOMIC DNA]</scope>
    <source>
        <strain evidence="3 4">SYSU DXS3180</strain>
    </source>
</reference>
<gene>
    <name evidence="3" type="ORF">QTN47_16995</name>
</gene>
<dbReference type="PANTHER" id="PTHR41328:SF2">
    <property type="entry name" value="TERMINASE SMALL SUBUNIT"/>
    <property type="match status" value="1"/>
</dbReference>
<dbReference type="Gene3D" id="1.10.10.1400">
    <property type="entry name" value="Terminase, small subunit, N-terminal DNA-binding domain, HTH motif"/>
    <property type="match status" value="1"/>
</dbReference>
<dbReference type="InterPro" id="IPR005335">
    <property type="entry name" value="Terminase_ssu"/>
</dbReference>
<dbReference type="Proteomes" id="UP001560573">
    <property type="component" value="Unassembled WGS sequence"/>
</dbReference>
<dbReference type="PANTHER" id="PTHR41328">
    <property type="entry name" value="TERMINASE SMALL SUBUNIT-RELATED"/>
    <property type="match status" value="1"/>
</dbReference>
<protein>
    <submittedName>
        <fullName evidence="3">Terminase small subunit</fullName>
    </submittedName>
</protein>
<comment type="caution">
    <text evidence="3">The sequence shown here is derived from an EMBL/GenBank/DDBJ whole genome shotgun (WGS) entry which is preliminary data.</text>
</comment>
<dbReference type="Pfam" id="PF03592">
    <property type="entry name" value="Terminase_2"/>
    <property type="match status" value="1"/>
</dbReference>
<accession>A0ABV3ZL77</accession>
<keyword evidence="4" id="KW-1185">Reference proteome</keyword>
<dbReference type="InterPro" id="IPR052404">
    <property type="entry name" value="SPP1-like_terminase"/>
</dbReference>